<dbReference type="InterPro" id="IPR050529">
    <property type="entry name" value="CYP450_sterol_14alpha_dmase"/>
</dbReference>
<comment type="similarity">
    <text evidence="2 8">Belongs to the cytochrome P450 family.</text>
</comment>
<dbReference type="Proteomes" id="UP001251528">
    <property type="component" value="Unassembled WGS sequence"/>
</dbReference>
<dbReference type="PROSITE" id="PS00086">
    <property type="entry name" value="CYTOCHROME_P450"/>
    <property type="match status" value="1"/>
</dbReference>
<evidence type="ECO:0000256" key="8">
    <source>
        <dbReference type="RuleBase" id="RU000461"/>
    </source>
</evidence>
<evidence type="ECO:0000256" key="2">
    <source>
        <dbReference type="ARBA" id="ARBA00010617"/>
    </source>
</evidence>
<evidence type="ECO:0000256" key="7">
    <source>
        <dbReference type="PIRSR" id="PIRSR602403-1"/>
    </source>
</evidence>
<dbReference type="GO" id="GO:0020037">
    <property type="term" value="F:heme binding"/>
    <property type="evidence" value="ECO:0007669"/>
    <property type="project" value="InterPro"/>
</dbReference>
<dbReference type="PANTHER" id="PTHR24304">
    <property type="entry name" value="CYTOCHROME P450 FAMILY 7"/>
    <property type="match status" value="1"/>
</dbReference>
<name>A0AAJ0CTR4_9HYPO</name>
<keyword evidence="9" id="KW-0472">Membrane</keyword>
<keyword evidence="8" id="KW-0560">Oxidoreductase</keyword>
<evidence type="ECO:0000256" key="4">
    <source>
        <dbReference type="ARBA" id="ARBA00022723"/>
    </source>
</evidence>
<evidence type="ECO:0000256" key="6">
    <source>
        <dbReference type="ARBA" id="ARBA00023033"/>
    </source>
</evidence>
<keyword evidence="4 7" id="KW-0479">Metal-binding</keyword>
<keyword evidence="3 7" id="KW-0349">Heme</keyword>
<dbReference type="CDD" id="cd11040">
    <property type="entry name" value="CYP7_CYP8-like"/>
    <property type="match status" value="1"/>
</dbReference>
<feature type="transmembrane region" description="Helical" evidence="9">
    <location>
        <begin position="12"/>
        <end position="35"/>
    </location>
</feature>
<evidence type="ECO:0008006" key="12">
    <source>
        <dbReference type="Google" id="ProtNLM"/>
    </source>
</evidence>
<proteinExistence type="inferred from homology"/>
<dbReference type="PANTHER" id="PTHR24304:SF2">
    <property type="entry name" value="24-HYDROXYCHOLESTEROL 7-ALPHA-HYDROXYLASE"/>
    <property type="match status" value="1"/>
</dbReference>
<sequence>MLLQQWQEAVQRAVLLAGQPAGAATIAVLASLLLWRFVRFTLYPAFHPAEPKEYPYWLPGIGHLGSFLSNTQTLLTHSRIYFGDTREPYALAIAKFTFYIITKSADVQATYRNTATLSFDIFGQEILRYLGVSQDAVKTMYGRSNAADALHPNPSGKSLARMSRDFHIYQLYPSNKLSDISERFHCFLDGKLTIEKLALVGKSCSRAGENEVLMSLYRWSDEMLAESIADCYFGESLRKIEPDFVRIYLEFSEHSWRALFLMPEVLGKKMFRPLRSLVDILEKWFELPMEERRDTVWYTTAIEAEMRHVGISNRDMAIMLLTIYWGANTNTSRGVFWTLSHVLFDPELKANIRAETEPAFKHEKLDVQHIYDRSPILRATWNEVLRTASYSSSVRLVVEDTVIGGKTLKKGNRIMMPYRQMHFDESIFGADVHQFNINRFLKNPGLSRNVMAFGGGATQCPGRHFSAQAAMVLVAELLYRFEIRLNDESQSFPQVDETRPVLGMIDIKKETDLRVRLSPRQF</sequence>
<dbReference type="InterPro" id="IPR001128">
    <property type="entry name" value="Cyt_P450"/>
</dbReference>
<keyword evidence="6 8" id="KW-0503">Monooxygenase</keyword>
<dbReference type="EMBL" id="JASWJB010000042">
    <property type="protein sequence ID" value="KAK2606346.1"/>
    <property type="molecule type" value="Genomic_DNA"/>
</dbReference>
<dbReference type="PRINTS" id="PR00465">
    <property type="entry name" value="EP450IV"/>
</dbReference>
<protein>
    <recommendedName>
        <fullName evidence="12">Cytochrome P450</fullName>
    </recommendedName>
</protein>
<keyword evidence="9" id="KW-1133">Transmembrane helix</keyword>
<dbReference type="AlphaFoldDB" id="A0AAJ0CTR4"/>
<reference evidence="10" key="1">
    <citation type="submission" date="2023-06" db="EMBL/GenBank/DDBJ databases">
        <title>Conoideocrella luteorostrata (Hypocreales: Clavicipitaceae), a potential biocontrol fungus for elongate hemlock scale in United States Christmas tree production areas.</title>
        <authorList>
            <person name="Barrett H."/>
            <person name="Lovett B."/>
            <person name="Macias A.M."/>
            <person name="Stajich J.E."/>
            <person name="Kasson M.T."/>
        </authorList>
    </citation>
    <scope>NUCLEOTIDE SEQUENCE</scope>
    <source>
        <strain evidence="10">ARSEF 14590</strain>
    </source>
</reference>
<evidence type="ECO:0000313" key="11">
    <source>
        <dbReference type="Proteomes" id="UP001251528"/>
    </source>
</evidence>
<dbReference type="InterPro" id="IPR036396">
    <property type="entry name" value="Cyt_P450_sf"/>
</dbReference>
<dbReference type="InterPro" id="IPR017972">
    <property type="entry name" value="Cyt_P450_CS"/>
</dbReference>
<feature type="binding site" description="axial binding residue" evidence="7">
    <location>
        <position position="460"/>
    </location>
    <ligand>
        <name>heme</name>
        <dbReference type="ChEBI" id="CHEBI:30413"/>
    </ligand>
    <ligandPart>
        <name>Fe</name>
        <dbReference type="ChEBI" id="CHEBI:18248"/>
    </ligandPart>
</feature>
<comment type="cofactor">
    <cofactor evidence="1 7">
        <name>heme</name>
        <dbReference type="ChEBI" id="CHEBI:30413"/>
    </cofactor>
</comment>
<dbReference type="GO" id="GO:0008395">
    <property type="term" value="F:steroid hydroxylase activity"/>
    <property type="evidence" value="ECO:0007669"/>
    <property type="project" value="TreeGrafter"/>
</dbReference>
<dbReference type="GO" id="GO:0005506">
    <property type="term" value="F:iron ion binding"/>
    <property type="evidence" value="ECO:0007669"/>
    <property type="project" value="InterPro"/>
</dbReference>
<keyword evidence="5 7" id="KW-0408">Iron</keyword>
<dbReference type="InterPro" id="IPR002403">
    <property type="entry name" value="Cyt_P450_E_grp-IV"/>
</dbReference>
<evidence type="ECO:0000256" key="3">
    <source>
        <dbReference type="ARBA" id="ARBA00022617"/>
    </source>
</evidence>
<comment type="caution">
    <text evidence="10">The sequence shown here is derived from an EMBL/GenBank/DDBJ whole genome shotgun (WGS) entry which is preliminary data.</text>
</comment>
<evidence type="ECO:0000256" key="5">
    <source>
        <dbReference type="ARBA" id="ARBA00023004"/>
    </source>
</evidence>
<evidence type="ECO:0000313" key="10">
    <source>
        <dbReference type="EMBL" id="KAK2606346.1"/>
    </source>
</evidence>
<dbReference type="GO" id="GO:0016705">
    <property type="term" value="F:oxidoreductase activity, acting on paired donors, with incorporation or reduction of molecular oxygen"/>
    <property type="evidence" value="ECO:0007669"/>
    <property type="project" value="InterPro"/>
</dbReference>
<keyword evidence="11" id="KW-1185">Reference proteome</keyword>
<gene>
    <name evidence="10" type="ORF">QQS21_003277</name>
</gene>
<evidence type="ECO:0000256" key="1">
    <source>
        <dbReference type="ARBA" id="ARBA00001971"/>
    </source>
</evidence>
<accession>A0AAJ0CTR4</accession>
<dbReference type="Gene3D" id="1.10.630.10">
    <property type="entry name" value="Cytochrome P450"/>
    <property type="match status" value="1"/>
</dbReference>
<organism evidence="10 11">
    <name type="scientific">Conoideocrella luteorostrata</name>
    <dbReference type="NCBI Taxonomy" id="1105319"/>
    <lineage>
        <taxon>Eukaryota</taxon>
        <taxon>Fungi</taxon>
        <taxon>Dikarya</taxon>
        <taxon>Ascomycota</taxon>
        <taxon>Pezizomycotina</taxon>
        <taxon>Sordariomycetes</taxon>
        <taxon>Hypocreomycetidae</taxon>
        <taxon>Hypocreales</taxon>
        <taxon>Clavicipitaceae</taxon>
        <taxon>Conoideocrella</taxon>
    </lineage>
</organism>
<keyword evidence="9" id="KW-0812">Transmembrane</keyword>
<dbReference type="SUPFAM" id="SSF48264">
    <property type="entry name" value="Cytochrome P450"/>
    <property type="match status" value="1"/>
</dbReference>
<evidence type="ECO:0000256" key="9">
    <source>
        <dbReference type="SAM" id="Phobius"/>
    </source>
</evidence>
<dbReference type="Pfam" id="PF00067">
    <property type="entry name" value="p450"/>
    <property type="match status" value="1"/>
</dbReference>